<proteinExistence type="predicted"/>
<gene>
    <name evidence="7" type="ORF">SSS_2381</name>
</gene>
<dbReference type="SMART" id="SM00409">
    <property type="entry name" value="IG"/>
    <property type="match status" value="3"/>
</dbReference>
<evidence type="ECO:0000313" key="9">
    <source>
        <dbReference type="Proteomes" id="UP000070412"/>
    </source>
</evidence>
<dbReference type="CDD" id="cd00096">
    <property type="entry name" value="Ig"/>
    <property type="match status" value="1"/>
</dbReference>
<evidence type="ECO:0000256" key="2">
    <source>
        <dbReference type="ARBA" id="ARBA00023136"/>
    </source>
</evidence>
<evidence type="ECO:0000313" key="8">
    <source>
        <dbReference type="EnsemblMetazoa" id="KAF7495511.1"/>
    </source>
</evidence>
<feature type="compositionally biased region" description="Low complexity" evidence="4">
    <location>
        <begin position="52"/>
        <end position="66"/>
    </location>
</feature>
<feature type="compositionally biased region" description="Low complexity" evidence="4">
    <location>
        <begin position="1"/>
        <end position="40"/>
    </location>
</feature>
<feature type="domain" description="Ig-like" evidence="6">
    <location>
        <begin position="546"/>
        <end position="645"/>
    </location>
</feature>
<feature type="domain" description="Ig-like" evidence="6">
    <location>
        <begin position="436"/>
        <end position="541"/>
    </location>
</feature>
<dbReference type="OrthoDB" id="5843397at2759"/>
<keyword evidence="5" id="KW-1133">Transmembrane helix</keyword>
<keyword evidence="5" id="KW-0812">Transmembrane</keyword>
<evidence type="ECO:0000313" key="7">
    <source>
        <dbReference type="EMBL" id="KAF7495511.1"/>
    </source>
</evidence>
<reference evidence="9" key="1">
    <citation type="journal article" date="2020" name="PLoS Negl. Trop. Dis.">
        <title>High-quality nuclear genome for Sarcoptes scabiei-A critical resource for a neglected parasite.</title>
        <authorList>
            <person name="Korhonen P.K."/>
            <person name="Gasser R.B."/>
            <person name="Ma G."/>
            <person name="Wang T."/>
            <person name="Stroehlein A.J."/>
            <person name="Young N.D."/>
            <person name="Ang C.S."/>
            <person name="Fernando D.D."/>
            <person name="Lu H.C."/>
            <person name="Taylor S."/>
            <person name="Reynolds S.L."/>
            <person name="Mofiz E."/>
            <person name="Najaraj S.H."/>
            <person name="Gowda H."/>
            <person name="Madugundu A."/>
            <person name="Renuse S."/>
            <person name="Holt D."/>
            <person name="Pandey A."/>
            <person name="Papenfuss A.T."/>
            <person name="Fischer K."/>
        </authorList>
    </citation>
    <scope>NUCLEOTIDE SEQUENCE [LARGE SCALE GENOMIC DNA]</scope>
</reference>
<dbReference type="EMBL" id="WVUK01000048">
    <property type="protein sequence ID" value="KAF7495511.1"/>
    <property type="molecule type" value="Genomic_DNA"/>
</dbReference>
<reference evidence="8" key="3">
    <citation type="submission" date="2022-06" db="UniProtKB">
        <authorList>
            <consortium name="EnsemblMetazoa"/>
        </authorList>
    </citation>
    <scope>IDENTIFICATION</scope>
</reference>
<protein>
    <submittedName>
        <fullName evidence="7">Nephrin</fullName>
    </submittedName>
</protein>
<dbReference type="PROSITE" id="PS50835">
    <property type="entry name" value="IG_LIKE"/>
    <property type="match status" value="3"/>
</dbReference>
<evidence type="ECO:0000256" key="4">
    <source>
        <dbReference type="SAM" id="MobiDB-lite"/>
    </source>
</evidence>
<accession>A0A834VG04</accession>
<feature type="compositionally biased region" description="Polar residues" evidence="4">
    <location>
        <begin position="1112"/>
        <end position="1124"/>
    </location>
</feature>
<keyword evidence="2 5" id="KW-0472">Membrane</keyword>
<name>A0A834VG04_SARSC</name>
<dbReference type="AlphaFoldDB" id="A0A834VG04"/>
<dbReference type="Gene3D" id="2.60.40.10">
    <property type="entry name" value="Immunoglobulins"/>
    <property type="match status" value="3"/>
</dbReference>
<dbReference type="InterPro" id="IPR013783">
    <property type="entry name" value="Ig-like_fold"/>
</dbReference>
<evidence type="ECO:0000259" key="6">
    <source>
        <dbReference type="PROSITE" id="PS50835"/>
    </source>
</evidence>
<keyword evidence="9" id="KW-1185">Reference proteome</keyword>
<evidence type="ECO:0000256" key="1">
    <source>
        <dbReference type="ARBA" id="ARBA00004167"/>
    </source>
</evidence>
<dbReference type="SUPFAM" id="SSF48726">
    <property type="entry name" value="Immunoglobulin"/>
    <property type="match status" value="3"/>
</dbReference>
<feature type="region of interest" description="Disordered" evidence="4">
    <location>
        <begin position="1"/>
        <end position="73"/>
    </location>
</feature>
<feature type="region of interest" description="Disordered" evidence="4">
    <location>
        <begin position="1112"/>
        <end position="1142"/>
    </location>
</feature>
<dbReference type="GO" id="GO:0016020">
    <property type="term" value="C:membrane"/>
    <property type="evidence" value="ECO:0007669"/>
    <property type="project" value="UniProtKB-SubCell"/>
</dbReference>
<feature type="compositionally biased region" description="Basic and acidic residues" evidence="4">
    <location>
        <begin position="132"/>
        <end position="143"/>
    </location>
</feature>
<feature type="compositionally biased region" description="Low complexity" evidence="4">
    <location>
        <begin position="116"/>
        <end position="131"/>
    </location>
</feature>
<evidence type="ECO:0000256" key="3">
    <source>
        <dbReference type="ARBA" id="ARBA00023157"/>
    </source>
</evidence>
<organism evidence="7">
    <name type="scientific">Sarcoptes scabiei</name>
    <name type="common">Itch mite</name>
    <name type="synonym">Acarus scabiei</name>
    <dbReference type="NCBI Taxonomy" id="52283"/>
    <lineage>
        <taxon>Eukaryota</taxon>
        <taxon>Metazoa</taxon>
        <taxon>Ecdysozoa</taxon>
        <taxon>Arthropoda</taxon>
        <taxon>Chelicerata</taxon>
        <taxon>Arachnida</taxon>
        <taxon>Acari</taxon>
        <taxon>Acariformes</taxon>
        <taxon>Sarcoptiformes</taxon>
        <taxon>Astigmata</taxon>
        <taxon>Psoroptidia</taxon>
        <taxon>Sarcoptoidea</taxon>
        <taxon>Sarcoptidae</taxon>
        <taxon>Sarcoptinae</taxon>
        <taxon>Sarcoptes</taxon>
    </lineage>
</organism>
<dbReference type="InterPro" id="IPR003599">
    <property type="entry name" value="Ig_sub"/>
</dbReference>
<dbReference type="InterPro" id="IPR013162">
    <property type="entry name" value="CD80_C2-set"/>
</dbReference>
<dbReference type="InterPro" id="IPR007110">
    <property type="entry name" value="Ig-like_dom"/>
</dbReference>
<keyword evidence="3" id="KW-1015">Disulfide bond</keyword>
<dbReference type="InterPro" id="IPR036179">
    <property type="entry name" value="Ig-like_dom_sf"/>
</dbReference>
<dbReference type="InterPro" id="IPR003598">
    <property type="entry name" value="Ig_sub2"/>
</dbReference>
<feature type="region of interest" description="Disordered" evidence="4">
    <location>
        <begin position="114"/>
        <end position="143"/>
    </location>
</feature>
<dbReference type="SMART" id="SM00408">
    <property type="entry name" value="IGc2"/>
    <property type="match status" value="2"/>
</dbReference>
<dbReference type="PANTHER" id="PTHR23278:SF19">
    <property type="entry name" value="OBSCURIN"/>
    <property type="match status" value="1"/>
</dbReference>
<comment type="subcellular location">
    <subcellularLocation>
        <location evidence="1">Membrane</location>
        <topology evidence="1">Single-pass membrane protein</topology>
    </subcellularLocation>
</comment>
<dbReference type="Pfam" id="PF13927">
    <property type="entry name" value="Ig_3"/>
    <property type="match status" value="1"/>
</dbReference>
<sequence>MTLLLSSTTTTTTTPTSTIESTTMNRLQQRQRQQQLQQQQKNLKHRSTRKLTTTTTTTPTPATSTSRSQQQDDNYRRWKFRSLINRFDSIKILSNESLNFNDDNLIHLNLTNHHYSSSSPSPSSSSSSSSSSKRDQKFLSRPSNEDHYSFERFSTLFPSSLPQHYSSPTFVKLKSKRSITIQDDVQNESTEIQLVPNFQPLIADIPRSYRIGWLGMKTILPCNVNMSSIENDSIDLILWFRGQDTKALYSIDARRASTMQRAKHFSGDGIGSRAFIDLTSKPNSLVIESLKGKPQPMLFWYKNDQLIDDRWTVTAQGIVRNELLLPRLDRTDQGASLTCQSILNISDRSTIALLSKQSILNQNFLSISDQTNQSFELIEQIRNSLLSDRSTFDTVLDHVPLISSESLIESEEKTSMNLLKLKNSKSTILLDLNLRPLNVRITTEKSPLVADRLIIIDCVSEGARPPVLISWWMSSTRLLNATTDEIITNGIYPSPSIRKDHQTVSRLHLLPSANDNGQILSCRADHSVLSDSSLDDSWRLNVLFKPKLTISFGASIQHDNIHENSNVSLECHVSANPDVDQIQWIFNGQPLSSTFKLTYANYNPQSWLQFFNKTLLIYNIGRENSGRYRCKAFNSQGESESEEIVLKILHKPICKNNQRTLFGVAQSEPLQVPCTVESDPEDVTFRWMLNSSRDGFSKMIPINSFKVKQQATGSLIRTSILRFEPKSSNDYGQLLCWATNKLGEQIVPCRFDVIAAEQPQALTSCSTDNSVPEALIVQCVPGNDGGLSQIFHMEVFQADLNQMVANVSENSLKSNSPFVEFIVKNIPIPSTYILLLYASNAKGRSNYVTLSITLNPDNRGSEFLKFTSDFGIKPMMYLLMTVISLSILSIIIIWVISRVKSFKQSKDLNRNCDEINSNEIEHSINLRTLNNFKNDQTQSIEINRIKSNGSSNFLNENDEFDRSNADCFLPNNQINLNLLDNELYSYENFTKIPLNEFRIDSESRDLVTIDPNNQFNSIHKKPILSYSSSSLESSQPPPVYRAFYAEDQSSYLLNDTSIDVYKQNPMIVMDYDYRFQNDQKLQYNPQIISNCAEENNFIGSMTWSQAETLPLEGNQTEPSINDRLSSISSTRPSSVALSGQNDWQTSSRLQSASVVKILKNKNKNEFTK</sequence>
<dbReference type="EnsemblMetazoa" id="SSS_2381s_mrna">
    <property type="protein sequence ID" value="KAF7495511.1"/>
    <property type="gene ID" value="SSS_2381"/>
</dbReference>
<feature type="transmembrane region" description="Helical" evidence="5">
    <location>
        <begin position="875"/>
        <end position="896"/>
    </location>
</feature>
<dbReference type="Proteomes" id="UP000070412">
    <property type="component" value="Unassembled WGS sequence"/>
</dbReference>
<dbReference type="Pfam" id="PF08205">
    <property type="entry name" value="C2-set_2"/>
    <property type="match status" value="1"/>
</dbReference>
<reference evidence="7" key="2">
    <citation type="submission" date="2020-01" db="EMBL/GenBank/DDBJ databases">
        <authorList>
            <person name="Korhonen P.K.K."/>
            <person name="Guangxu M.G."/>
            <person name="Wang T.W."/>
            <person name="Stroehlein A.J.S."/>
            <person name="Young N.D."/>
            <person name="Ang C.-S.A."/>
            <person name="Fernando D.W.F."/>
            <person name="Lu H.L."/>
            <person name="Taylor S.T."/>
            <person name="Ehtesham M.E.M."/>
            <person name="Najaraj S.H.N."/>
            <person name="Harsha G.H.G."/>
            <person name="Madugundu A.M."/>
            <person name="Renuse S.R."/>
            <person name="Holt D.H."/>
            <person name="Pandey A.P."/>
            <person name="Papenfuss A.P."/>
            <person name="Gasser R.B.G."/>
            <person name="Fischer K.F."/>
        </authorList>
    </citation>
    <scope>NUCLEOTIDE SEQUENCE</scope>
    <source>
        <strain evidence="7">SSS_KF_BRIS2020</strain>
    </source>
</reference>
<evidence type="ECO:0000256" key="5">
    <source>
        <dbReference type="SAM" id="Phobius"/>
    </source>
</evidence>
<feature type="domain" description="Ig-like" evidence="6">
    <location>
        <begin position="652"/>
        <end position="747"/>
    </location>
</feature>
<feature type="compositionally biased region" description="Low complexity" evidence="4">
    <location>
        <begin position="1125"/>
        <end position="1134"/>
    </location>
</feature>
<dbReference type="PANTHER" id="PTHR23278">
    <property type="entry name" value="SIDESTEP PROTEIN"/>
    <property type="match status" value="1"/>
</dbReference>